<dbReference type="EMBL" id="KZ506129">
    <property type="protein sequence ID" value="PKU41362.1"/>
    <property type="molecule type" value="Genomic_DNA"/>
</dbReference>
<protein>
    <submittedName>
        <fullName evidence="1">Uncharacterized protein</fullName>
    </submittedName>
</protein>
<dbReference type="AlphaFoldDB" id="A0A2I0U5S0"/>
<dbReference type="Proteomes" id="UP000233556">
    <property type="component" value="Unassembled WGS sequence"/>
</dbReference>
<proteinExistence type="predicted"/>
<sequence length="134" mass="14805">MISAFSRVEKRLDPSCLQFFLLISQQIKCNQLEFRTSSTWLCCHNRSQKEPNCKISLTIEAVAWWLSYRVALACTSGAKGKSQSDGVKGRKTPCDEGLDEREAEIYWSSSWSVSSSPAPPQAFAELSFGSAGSA</sequence>
<evidence type="ECO:0000313" key="1">
    <source>
        <dbReference type="EMBL" id="PKU41362.1"/>
    </source>
</evidence>
<gene>
    <name evidence="1" type="ORF">llap_8336</name>
</gene>
<organism evidence="1 2">
    <name type="scientific">Limosa lapponica baueri</name>
    <dbReference type="NCBI Taxonomy" id="1758121"/>
    <lineage>
        <taxon>Eukaryota</taxon>
        <taxon>Metazoa</taxon>
        <taxon>Chordata</taxon>
        <taxon>Craniata</taxon>
        <taxon>Vertebrata</taxon>
        <taxon>Euteleostomi</taxon>
        <taxon>Archelosauria</taxon>
        <taxon>Archosauria</taxon>
        <taxon>Dinosauria</taxon>
        <taxon>Saurischia</taxon>
        <taxon>Theropoda</taxon>
        <taxon>Coelurosauria</taxon>
        <taxon>Aves</taxon>
        <taxon>Neognathae</taxon>
        <taxon>Neoaves</taxon>
        <taxon>Charadriiformes</taxon>
        <taxon>Scolopacidae</taxon>
        <taxon>Limosa</taxon>
    </lineage>
</organism>
<reference evidence="2" key="1">
    <citation type="submission" date="2017-11" db="EMBL/GenBank/DDBJ databases">
        <authorList>
            <person name="Lima N.C."/>
            <person name="Parody-Merino A.M."/>
            <person name="Battley P.F."/>
            <person name="Fidler A.E."/>
            <person name="Prosdocimi F."/>
        </authorList>
    </citation>
    <scope>NUCLEOTIDE SEQUENCE [LARGE SCALE GENOMIC DNA]</scope>
</reference>
<name>A0A2I0U5S0_LIMLA</name>
<keyword evidence="2" id="KW-1185">Reference proteome</keyword>
<evidence type="ECO:0000313" key="2">
    <source>
        <dbReference type="Proteomes" id="UP000233556"/>
    </source>
</evidence>
<reference evidence="2" key="2">
    <citation type="submission" date="2017-12" db="EMBL/GenBank/DDBJ databases">
        <title>Genome sequence of the Bar-tailed Godwit (Limosa lapponica baueri).</title>
        <authorList>
            <person name="Lima N.C.B."/>
            <person name="Parody-Merino A.M."/>
            <person name="Battley P.F."/>
            <person name="Fidler A.E."/>
            <person name="Prosdocimi F."/>
        </authorList>
    </citation>
    <scope>NUCLEOTIDE SEQUENCE [LARGE SCALE GENOMIC DNA]</scope>
</reference>
<accession>A0A2I0U5S0</accession>